<dbReference type="EMBL" id="MNPV01000002">
    <property type="protein sequence ID" value="ONH46990.1"/>
    <property type="molecule type" value="Genomic_DNA"/>
</dbReference>
<keyword evidence="2" id="KW-0813">Transport</keyword>
<dbReference type="EC" id="7.4.2.9" evidence="5"/>
<dbReference type="AlphaFoldDB" id="A0A1V2JPA4"/>
<feature type="domain" description="ABC transporter" evidence="9">
    <location>
        <begin position="4"/>
        <end position="254"/>
    </location>
</feature>
<dbReference type="InterPro" id="IPR003439">
    <property type="entry name" value="ABC_transporter-like_ATP-bd"/>
</dbReference>
<evidence type="ECO:0000256" key="7">
    <source>
        <dbReference type="ARBA" id="ARBA00058018"/>
    </source>
</evidence>
<dbReference type="Gene3D" id="3.40.50.300">
    <property type="entry name" value="P-loop containing nucleotide triphosphate hydrolases"/>
    <property type="match status" value="2"/>
</dbReference>
<feature type="domain" description="ABC transporter" evidence="9">
    <location>
        <begin position="274"/>
        <end position="521"/>
    </location>
</feature>
<dbReference type="PANTHER" id="PTHR43776:SF7">
    <property type="entry name" value="D,D-DIPEPTIDE TRANSPORT ATP-BINDING PROTEIN DDPF-RELATED"/>
    <property type="match status" value="1"/>
</dbReference>
<evidence type="ECO:0000256" key="4">
    <source>
        <dbReference type="ARBA" id="ARBA00022840"/>
    </source>
</evidence>
<dbReference type="PANTHER" id="PTHR43776">
    <property type="entry name" value="TRANSPORT ATP-BINDING PROTEIN"/>
    <property type="match status" value="1"/>
</dbReference>
<dbReference type="GO" id="GO:0055085">
    <property type="term" value="P:transmembrane transport"/>
    <property type="evidence" value="ECO:0007669"/>
    <property type="project" value="UniProtKB-ARBA"/>
</dbReference>
<dbReference type="PROSITE" id="PS00211">
    <property type="entry name" value="ABC_TRANSPORTER_1"/>
    <property type="match status" value="2"/>
</dbReference>
<dbReference type="Pfam" id="PF00005">
    <property type="entry name" value="ABC_tran"/>
    <property type="match status" value="2"/>
</dbReference>
<proteinExistence type="inferred from homology"/>
<protein>
    <recommendedName>
        <fullName evidence="5">ABC-type dipeptide transporter</fullName>
        <ecNumber evidence="5">7.4.2.9</ecNumber>
    </recommendedName>
</protein>
<evidence type="ECO:0000259" key="9">
    <source>
        <dbReference type="PROSITE" id="PS50893"/>
    </source>
</evidence>
<comment type="subunit">
    <text evidence="8">The complex is composed of two ATP-binding proteins (DppD and DppF), two transmembrane proteins (DppB and DppC) and a solute-binding protein (DppA1-A5). Five orthologous SBPs (DppA1-A5) are present in P.aeruginosa, which increases the substrate specificity of the DppBCDF transporter.</text>
</comment>
<dbReference type="RefSeq" id="WP_071495024.1">
    <property type="nucleotide sequence ID" value="NZ_LT629702.1"/>
</dbReference>
<comment type="function">
    <text evidence="7">Part of the ABC transporter DppABCDF involved in the uptake of various di/tripeptides. Is also involved in the uptake of phaseolotoxin, a toxic tripeptide inhibiting the enzyme ornithine carbamoyltransferase. Responsible for energy coupling to the transport system.</text>
</comment>
<evidence type="ECO:0000256" key="3">
    <source>
        <dbReference type="ARBA" id="ARBA00022741"/>
    </source>
</evidence>
<dbReference type="FunFam" id="3.40.50.300:FF:000016">
    <property type="entry name" value="Oligopeptide ABC transporter ATP-binding component"/>
    <property type="match status" value="1"/>
</dbReference>
<dbReference type="SUPFAM" id="SSF52540">
    <property type="entry name" value="P-loop containing nucleoside triphosphate hydrolases"/>
    <property type="match status" value="2"/>
</dbReference>
<keyword evidence="4 10" id="KW-0067">ATP-binding</keyword>
<evidence type="ECO:0000256" key="8">
    <source>
        <dbReference type="ARBA" id="ARBA00065473"/>
    </source>
</evidence>
<reference evidence="10 11" key="1">
    <citation type="submission" date="2016-10" db="EMBL/GenBank/DDBJ databases">
        <title>Pseudomonas lactis sp. nov. and Pseudomonas paralactis sp. nov., isolated from bovine raw milk.</title>
        <authorList>
            <person name="Von Neubeck M."/>
            <person name="Huptas C."/>
            <person name="Glueck C."/>
            <person name="Krewinkel M."/>
            <person name="Stoeckel M."/>
            <person name="Stressler T."/>
            <person name="Fischer L."/>
            <person name="Hinrichs J."/>
            <person name="Scherer S."/>
            <person name="Wenning M."/>
        </authorList>
    </citation>
    <scope>NUCLEOTIDE SEQUENCE [LARGE SCALE GENOMIC DNA]</scope>
    <source>
        <strain evidence="10 11">DSM 18862</strain>
    </source>
</reference>
<evidence type="ECO:0000256" key="6">
    <source>
        <dbReference type="ARBA" id="ARBA00047356"/>
    </source>
</evidence>
<evidence type="ECO:0000256" key="2">
    <source>
        <dbReference type="ARBA" id="ARBA00022448"/>
    </source>
</evidence>
<evidence type="ECO:0000313" key="11">
    <source>
        <dbReference type="Proteomes" id="UP000188559"/>
    </source>
</evidence>
<dbReference type="Proteomes" id="UP000188559">
    <property type="component" value="Unassembled WGS sequence"/>
</dbReference>
<dbReference type="OrthoDB" id="9784450at2"/>
<dbReference type="InterPro" id="IPR003593">
    <property type="entry name" value="AAA+_ATPase"/>
</dbReference>
<dbReference type="InterPro" id="IPR013563">
    <property type="entry name" value="Oligopep_ABC_C"/>
</dbReference>
<dbReference type="Pfam" id="PF08352">
    <property type="entry name" value="oligo_HPY"/>
    <property type="match status" value="1"/>
</dbReference>
<dbReference type="GO" id="GO:0005524">
    <property type="term" value="F:ATP binding"/>
    <property type="evidence" value="ECO:0007669"/>
    <property type="project" value="UniProtKB-KW"/>
</dbReference>
<dbReference type="InterPro" id="IPR050319">
    <property type="entry name" value="ABC_transp_ATP-bind"/>
</dbReference>
<dbReference type="GO" id="GO:0016887">
    <property type="term" value="F:ATP hydrolysis activity"/>
    <property type="evidence" value="ECO:0007669"/>
    <property type="project" value="InterPro"/>
</dbReference>
<sequence length="548" mass="60406">MTLLSVENLRIALPAGADRSHALYDLSLQLRSGECLCVVGESGSGKSMLAKALLRQLPTPLSVESGRLVFRDEDLAKFSETAMRQLRGRDISMVFQEPMSALNPLLRVGEQIDETLRAHGVKSAQERRRRVVELLGYVGLPEPERLRLVYPFELSGGQRQRVVIAMALAFDPSLLIADEPTSALDVTTQAQIIDLLRKIQQDKGMSLLFITHDFAMVEAIADRVLVLEKGQLVEQGSSHQILRKPQALYTQQLLAAVSAQPRAPRTTVDGSVVLKAEQLNKVFHSHSGWWRKRATQALTQVQLTLREGETLGIVGESGSGKSTLGRCLVRLLRADSGQIQWLGQDVTALSEGRLRALRSDVQMIFQDPFASLNPRQTVGRIVMTGPLVQGHSKAEAERRARAILELVGLPAAAFERYAHQFSGGQRQRIGIARALAVEPKILIADECVSALDALIQVQILELLEDLQRRLKLSIVFITHDLRVAARLCDRIAVMQGGHVVEQGETATLLVHPQHVYTQTLLRGFSRTAPPSTVIPQKLESKEACPTHG</sequence>
<dbReference type="InterPro" id="IPR017871">
    <property type="entry name" value="ABC_transporter-like_CS"/>
</dbReference>
<keyword evidence="3" id="KW-0547">Nucleotide-binding</keyword>
<dbReference type="CDD" id="cd03257">
    <property type="entry name" value="ABC_NikE_OppD_transporters"/>
    <property type="match status" value="2"/>
</dbReference>
<dbReference type="SMART" id="SM00382">
    <property type="entry name" value="AAA"/>
    <property type="match status" value="2"/>
</dbReference>
<dbReference type="PROSITE" id="PS50893">
    <property type="entry name" value="ABC_TRANSPORTER_2"/>
    <property type="match status" value="2"/>
</dbReference>
<accession>A0A1V2JPA4</accession>
<dbReference type="NCBIfam" id="NF008453">
    <property type="entry name" value="PRK11308.1"/>
    <property type="match status" value="2"/>
</dbReference>
<name>A0A1V2JPA4_PSEAZ</name>
<evidence type="ECO:0000313" key="10">
    <source>
        <dbReference type="EMBL" id="ONH46990.1"/>
    </source>
</evidence>
<dbReference type="NCBIfam" id="NF007739">
    <property type="entry name" value="PRK10419.1"/>
    <property type="match status" value="2"/>
</dbReference>
<comment type="similarity">
    <text evidence="1">Belongs to the ABC transporter superfamily.</text>
</comment>
<comment type="catalytic activity">
    <reaction evidence="6">
        <text>a dipeptide(out) + ATP + H2O = a dipeptide(in) + ADP + phosphate + H(+)</text>
        <dbReference type="Rhea" id="RHEA:23120"/>
        <dbReference type="ChEBI" id="CHEBI:15377"/>
        <dbReference type="ChEBI" id="CHEBI:15378"/>
        <dbReference type="ChEBI" id="CHEBI:30616"/>
        <dbReference type="ChEBI" id="CHEBI:43474"/>
        <dbReference type="ChEBI" id="CHEBI:90799"/>
        <dbReference type="ChEBI" id="CHEBI:456216"/>
        <dbReference type="EC" id="7.4.2.9"/>
    </reaction>
</comment>
<evidence type="ECO:0000256" key="5">
    <source>
        <dbReference type="ARBA" id="ARBA00038852"/>
    </source>
</evidence>
<evidence type="ECO:0000256" key="1">
    <source>
        <dbReference type="ARBA" id="ARBA00005417"/>
    </source>
</evidence>
<keyword evidence="11" id="KW-1185">Reference proteome</keyword>
<gene>
    <name evidence="10" type="ORF">BLL37_09005</name>
</gene>
<dbReference type="InterPro" id="IPR027417">
    <property type="entry name" value="P-loop_NTPase"/>
</dbReference>
<comment type="caution">
    <text evidence="10">The sequence shown here is derived from an EMBL/GenBank/DDBJ whole genome shotgun (WGS) entry which is preliminary data.</text>
</comment>
<dbReference type="GO" id="GO:0015833">
    <property type="term" value="P:peptide transport"/>
    <property type="evidence" value="ECO:0007669"/>
    <property type="project" value="InterPro"/>
</dbReference>
<organism evidence="10 11">
    <name type="scientific">Pseudomonas azotoformans</name>
    <dbReference type="NCBI Taxonomy" id="47878"/>
    <lineage>
        <taxon>Bacteria</taxon>
        <taxon>Pseudomonadati</taxon>
        <taxon>Pseudomonadota</taxon>
        <taxon>Gammaproteobacteria</taxon>
        <taxon>Pseudomonadales</taxon>
        <taxon>Pseudomonadaceae</taxon>
        <taxon>Pseudomonas</taxon>
    </lineage>
</organism>
<dbReference type="GeneID" id="57372935"/>